<dbReference type="Proteomes" id="UP001589862">
    <property type="component" value="Unassembled WGS sequence"/>
</dbReference>
<feature type="transmembrane region" description="Helical" evidence="7">
    <location>
        <begin position="252"/>
        <end position="271"/>
    </location>
</feature>
<feature type="transmembrane region" description="Helical" evidence="7">
    <location>
        <begin position="54"/>
        <end position="70"/>
    </location>
</feature>
<dbReference type="InterPro" id="IPR013525">
    <property type="entry name" value="ABC2_TM"/>
</dbReference>
<feature type="transmembrane region" description="Helical" evidence="7">
    <location>
        <begin position="90"/>
        <end position="110"/>
    </location>
</feature>
<dbReference type="InterPro" id="IPR051784">
    <property type="entry name" value="Nod_factor_ABC_transporter"/>
</dbReference>
<dbReference type="PIRSF" id="PIRSF006648">
    <property type="entry name" value="DrrB"/>
    <property type="match status" value="1"/>
</dbReference>
<dbReference type="PANTHER" id="PTHR43229:SF6">
    <property type="entry name" value="ABC-TYPE MULTIDRUG TRANSPORT SYSTEM, PERMEASE COMPONENT"/>
    <property type="match status" value="1"/>
</dbReference>
<evidence type="ECO:0000256" key="2">
    <source>
        <dbReference type="ARBA" id="ARBA00022692"/>
    </source>
</evidence>
<evidence type="ECO:0000256" key="5">
    <source>
        <dbReference type="ARBA" id="ARBA00023251"/>
    </source>
</evidence>
<gene>
    <name evidence="9" type="ORF">ACFFFR_07925</name>
</gene>
<evidence type="ECO:0000256" key="3">
    <source>
        <dbReference type="ARBA" id="ARBA00022989"/>
    </source>
</evidence>
<evidence type="ECO:0000313" key="10">
    <source>
        <dbReference type="Proteomes" id="UP001589862"/>
    </source>
</evidence>
<feature type="domain" description="ABC-2 type transporter transmembrane" evidence="8">
    <location>
        <begin position="87"/>
        <end position="271"/>
    </location>
</feature>
<evidence type="ECO:0000256" key="1">
    <source>
        <dbReference type="ARBA" id="ARBA00004141"/>
    </source>
</evidence>
<name>A0ABV6PCF6_9MICC</name>
<keyword evidence="2 7" id="KW-0812">Transmembrane</keyword>
<evidence type="ECO:0000256" key="6">
    <source>
        <dbReference type="SAM" id="MobiDB-lite"/>
    </source>
</evidence>
<feature type="transmembrane region" description="Helical" evidence="7">
    <location>
        <begin position="130"/>
        <end position="154"/>
    </location>
</feature>
<dbReference type="RefSeq" id="WP_377459360.1">
    <property type="nucleotide sequence ID" value="NZ_JBHLUB010000029.1"/>
</dbReference>
<evidence type="ECO:0000256" key="4">
    <source>
        <dbReference type="ARBA" id="ARBA00023136"/>
    </source>
</evidence>
<organism evidence="9 10">
    <name type="scientific">Micrococcoides hystricis</name>
    <dbReference type="NCBI Taxonomy" id="1572761"/>
    <lineage>
        <taxon>Bacteria</taxon>
        <taxon>Bacillati</taxon>
        <taxon>Actinomycetota</taxon>
        <taxon>Actinomycetes</taxon>
        <taxon>Micrococcales</taxon>
        <taxon>Micrococcaceae</taxon>
        <taxon>Micrococcoides</taxon>
    </lineage>
</organism>
<keyword evidence="10" id="KW-1185">Reference proteome</keyword>
<dbReference type="PANTHER" id="PTHR43229">
    <property type="entry name" value="NODULATION PROTEIN J"/>
    <property type="match status" value="1"/>
</dbReference>
<protein>
    <submittedName>
        <fullName evidence="9">ABC transporter permease</fullName>
    </submittedName>
</protein>
<evidence type="ECO:0000256" key="7">
    <source>
        <dbReference type="SAM" id="Phobius"/>
    </source>
</evidence>
<comment type="caution">
    <text evidence="9">The sequence shown here is derived from an EMBL/GenBank/DDBJ whole genome shotgun (WGS) entry which is preliminary data.</text>
</comment>
<dbReference type="Pfam" id="PF12698">
    <property type="entry name" value="ABC2_membrane_3"/>
    <property type="match status" value="1"/>
</dbReference>
<evidence type="ECO:0000259" key="8">
    <source>
        <dbReference type="Pfam" id="PF12698"/>
    </source>
</evidence>
<keyword evidence="3 7" id="KW-1133">Transmembrane helix</keyword>
<proteinExistence type="predicted"/>
<comment type="subcellular location">
    <subcellularLocation>
        <location evidence="1">Membrane</location>
        <topology evidence="1">Multi-pass membrane protein</topology>
    </subcellularLocation>
</comment>
<sequence length="280" mass="30229">MTTIAQPTAEAMTETQHKNPELTTADLERPSPSQLRPTIATIVRTIQDQIFNPWNLGFALGLPIVMYLMFGTGQEHSLIEVGNGNVAATILVSMALYGAIITSAATGANISVERTQGWSRQMSLTPMKPYWYIIGKIIAGVFVAGVVVSVAFVVGAVTDARMETPIWFYTALLIIAGTLITAAMGLAVGYWMRSDAAYGVMGGATALMAFFSGMFFPLEQMAEIFQNIAPYSPLYGINKLAQAPIYADGFEWGALINAISWLAIFAILAVIGRNRDTERG</sequence>
<dbReference type="InterPro" id="IPR000412">
    <property type="entry name" value="ABC_2_transport"/>
</dbReference>
<keyword evidence="5" id="KW-0046">Antibiotic resistance</keyword>
<reference evidence="9 10" key="1">
    <citation type="submission" date="2024-09" db="EMBL/GenBank/DDBJ databases">
        <authorList>
            <person name="Sun Q."/>
            <person name="Mori K."/>
        </authorList>
    </citation>
    <scope>NUCLEOTIDE SEQUENCE [LARGE SCALE GENOMIC DNA]</scope>
    <source>
        <strain evidence="9 10">NCAIM B.02604</strain>
    </source>
</reference>
<evidence type="ECO:0000313" key="9">
    <source>
        <dbReference type="EMBL" id="MFC0582306.1"/>
    </source>
</evidence>
<dbReference type="EMBL" id="JBHLUB010000029">
    <property type="protein sequence ID" value="MFC0582306.1"/>
    <property type="molecule type" value="Genomic_DNA"/>
</dbReference>
<accession>A0ABV6PCF6</accession>
<feature type="transmembrane region" description="Helical" evidence="7">
    <location>
        <begin position="196"/>
        <end position="216"/>
    </location>
</feature>
<keyword evidence="4 7" id="KW-0472">Membrane</keyword>
<feature type="region of interest" description="Disordered" evidence="6">
    <location>
        <begin position="1"/>
        <end position="32"/>
    </location>
</feature>
<feature type="transmembrane region" description="Helical" evidence="7">
    <location>
        <begin position="166"/>
        <end position="189"/>
    </location>
</feature>